<proteinExistence type="predicted"/>
<comment type="caution">
    <text evidence="3">The sequence shown here is derived from an EMBL/GenBank/DDBJ whole genome shotgun (WGS) entry which is preliminary data.</text>
</comment>
<evidence type="ECO:0000313" key="4">
    <source>
        <dbReference type="Proteomes" id="UP001180020"/>
    </source>
</evidence>
<dbReference type="CDD" id="cd05162">
    <property type="entry name" value="PWWP"/>
    <property type="match status" value="1"/>
</dbReference>
<feature type="compositionally biased region" description="Polar residues" evidence="1">
    <location>
        <begin position="14"/>
        <end position="25"/>
    </location>
</feature>
<dbReference type="AlphaFoldDB" id="A0AAV9EUQ4"/>
<dbReference type="EMBL" id="JAUJYO010000005">
    <property type="protein sequence ID" value="KAK1317067.1"/>
    <property type="molecule type" value="Genomic_DNA"/>
</dbReference>
<dbReference type="Gene3D" id="2.30.30.140">
    <property type="match status" value="1"/>
</dbReference>
<dbReference type="Pfam" id="PF00855">
    <property type="entry name" value="PWWP"/>
    <property type="match status" value="1"/>
</dbReference>
<dbReference type="PROSITE" id="PS50812">
    <property type="entry name" value="PWWP"/>
    <property type="match status" value="1"/>
</dbReference>
<dbReference type="PANTHER" id="PTHR10688">
    <property type="entry name" value="PWWP DOMAIN-CONTAINING PROTEIN"/>
    <property type="match status" value="1"/>
</dbReference>
<feature type="compositionally biased region" description="Basic and acidic residues" evidence="1">
    <location>
        <begin position="83"/>
        <end position="97"/>
    </location>
</feature>
<accession>A0AAV9EUQ4</accession>
<evidence type="ECO:0000313" key="3">
    <source>
        <dbReference type="EMBL" id="KAK1317067.1"/>
    </source>
</evidence>
<dbReference type="Proteomes" id="UP001180020">
    <property type="component" value="Unassembled WGS sequence"/>
</dbReference>
<feature type="domain" description="PWWP" evidence="2">
    <location>
        <begin position="116"/>
        <end position="177"/>
    </location>
</feature>
<sequence>MFSDRDIDDKSSHPSDPNSSDAQSRSIDDAPPPEVGASDVLELRSVDSAMDTSPQPAEASEDSRVPDAVGVSEAEAVISTDSMNREAAEPKLEEETRVPSPEVAVFEPPWMHGLKPGDMVWGKVKSHPWWPGHVFHEVFASPVVRRSKREGHMLIAFFGDSSYGWFDPAELIPFEPNYAEKSHQTSHRSFVKAVEESVDELGRRQALGLTCRCRAPSNFRPVNNMKGFLAVDVAGYEAAVYSSEQIRKAREAFVPSEAVGFVRGLALVHREADFGSVGLLKDMAKMLAYRRAVFEEYDETYAQAFGIEPVKPLPNAAGGVEMPRVAPLSGPLVIAEELGEKKATRPIKTREKESSKKNKYLLKRRESPALPTSGSGGPKPNFSSFTTAVATAPPPAQPQPPSHVHYISPGQPNLTSLPIFKKPPPYTAPAAQPGGDYVFQKRSPPPPAVPSPKATEPRPPPPADWKPSPVTVSSDAKPSIVTVEGQNAEGGAKQERMGVAVAAETLSTIGQAEKMIKKKKKKKIDAAMEIGLDRPPAKRPKKAKDVDSLKRPSSRPSEQTGGGSVPPQSDSASLTDVEFPHLLCDLSALALDPFYGAERDASTVALTVFLKFRSLVYQKSLVLPPASEPTEASEFKALKTSSAGEPVPRPRPPKPGKQTLKPDDPTRMGRKRGLSDRQEEKSVKRLKKITQIKALASEKKSVVIGSKPPETDKKAAGSVAPTPKPVKKPEPPPVRVVSPTALVIKFPMRSSLPSVPVLKARFARFGPLDVSGIRVYWKSYTCKVVFRYKADAQEACEFAMKTGALFGQIKVSYSVRELDTPASEPLSDQGRQRGEDHADDGPSSFRPGGVNSPRPGQPKSILKKPPSGDESTPASGPARETPRVKFNLGGEETQRAEPAMGSPPRPAPVGMDYNNGKAVKLANLLPPLFLNPPQYPEQPMALPPPLPPPQVHRMVDSRPPPPMQPHYRTLPDPRPPPMYPPRVSDLPPEGRQHDVPARSAYAAVDISRPMIDLLMRCRDIVSDVSGTLGYVPYHPL</sequence>
<keyword evidence="4" id="KW-1185">Reference proteome</keyword>
<reference evidence="3" key="2">
    <citation type="submission" date="2023-06" db="EMBL/GenBank/DDBJ databases">
        <authorList>
            <person name="Ma L."/>
            <person name="Liu K.-W."/>
            <person name="Li Z."/>
            <person name="Hsiao Y.-Y."/>
            <person name="Qi Y."/>
            <person name="Fu T."/>
            <person name="Tang G."/>
            <person name="Zhang D."/>
            <person name="Sun W.-H."/>
            <person name="Liu D.-K."/>
            <person name="Li Y."/>
            <person name="Chen G.-Z."/>
            <person name="Liu X.-D."/>
            <person name="Liao X.-Y."/>
            <person name="Jiang Y.-T."/>
            <person name="Yu X."/>
            <person name="Hao Y."/>
            <person name="Huang J."/>
            <person name="Zhao X.-W."/>
            <person name="Ke S."/>
            <person name="Chen Y.-Y."/>
            <person name="Wu W.-L."/>
            <person name="Hsu J.-L."/>
            <person name="Lin Y.-F."/>
            <person name="Huang M.-D."/>
            <person name="Li C.-Y."/>
            <person name="Huang L."/>
            <person name="Wang Z.-W."/>
            <person name="Zhao X."/>
            <person name="Zhong W.-Y."/>
            <person name="Peng D.-H."/>
            <person name="Ahmad S."/>
            <person name="Lan S."/>
            <person name="Zhang J.-S."/>
            <person name="Tsai W.-C."/>
            <person name="Van De Peer Y."/>
            <person name="Liu Z.-J."/>
        </authorList>
    </citation>
    <scope>NUCLEOTIDE SEQUENCE</scope>
    <source>
        <strain evidence="3">CP</strain>
        <tissue evidence="3">Leaves</tissue>
    </source>
</reference>
<evidence type="ECO:0000256" key="1">
    <source>
        <dbReference type="SAM" id="MobiDB-lite"/>
    </source>
</evidence>
<feature type="region of interest" description="Disordered" evidence="1">
    <location>
        <begin position="820"/>
        <end position="909"/>
    </location>
</feature>
<feature type="compositionally biased region" description="Basic and acidic residues" evidence="1">
    <location>
        <begin position="830"/>
        <end position="840"/>
    </location>
</feature>
<dbReference type="PANTHER" id="PTHR10688:SF5">
    <property type="entry name" value="PWWP DOMAIN-CONTAINING PROTEIN 1-RELATED"/>
    <property type="match status" value="1"/>
</dbReference>
<evidence type="ECO:0000259" key="2">
    <source>
        <dbReference type="PROSITE" id="PS50812"/>
    </source>
</evidence>
<dbReference type="PRINTS" id="PR01217">
    <property type="entry name" value="PRICHEXTENSN"/>
</dbReference>
<feature type="region of interest" description="Disordered" evidence="1">
    <location>
        <begin position="626"/>
        <end position="685"/>
    </location>
</feature>
<dbReference type="SMART" id="SM00293">
    <property type="entry name" value="PWWP"/>
    <property type="match status" value="1"/>
</dbReference>
<organism evidence="3 4">
    <name type="scientific">Acorus calamus</name>
    <name type="common">Sweet flag</name>
    <dbReference type="NCBI Taxonomy" id="4465"/>
    <lineage>
        <taxon>Eukaryota</taxon>
        <taxon>Viridiplantae</taxon>
        <taxon>Streptophyta</taxon>
        <taxon>Embryophyta</taxon>
        <taxon>Tracheophyta</taxon>
        <taxon>Spermatophyta</taxon>
        <taxon>Magnoliopsida</taxon>
        <taxon>Liliopsida</taxon>
        <taxon>Acoraceae</taxon>
        <taxon>Acorus</taxon>
    </lineage>
</organism>
<feature type="region of interest" description="Disordered" evidence="1">
    <location>
        <begin position="1"/>
        <end position="99"/>
    </location>
</feature>
<protein>
    <recommendedName>
        <fullName evidence="2">PWWP domain-containing protein</fullName>
    </recommendedName>
</protein>
<name>A0AAV9EUQ4_ACOCL</name>
<feature type="compositionally biased region" description="Basic and acidic residues" evidence="1">
    <location>
        <begin position="1"/>
        <end position="13"/>
    </location>
</feature>
<feature type="region of interest" description="Disordered" evidence="1">
    <location>
        <begin position="526"/>
        <end position="573"/>
    </location>
</feature>
<dbReference type="InterPro" id="IPR000313">
    <property type="entry name" value="PWWP_dom"/>
</dbReference>
<feature type="region of interest" description="Disordered" evidence="1">
    <location>
        <begin position="705"/>
        <end position="733"/>
    </location>
</feature>
<feature type="compositionally biased region" description="Basic and acidic residues" evidence="1">
    <location>
        <begin position="660"/>
        <end position="683"/>
    </location>
</feature>
<gene>
    <name evidence="3" type="ORF">QJS10_CPA05g00465</name>
</gene>
<dbReference type="InterPro" id="IPR052657">
    <property type="entry name" value="PDP_family_Arabidopsis"/>
</dbReference>
<dbReference type="SUPFAM" id="SSF63748">
    <property type="entry name" value="Tudor/PWWP/MBT"/>
    <property type="match status" value="1"/>
</dbReference>
<reference evidence="3" key="1">
    <citation type="journal article" date="2023" name="Nat. Commun.">
        <title>Diploid and tetraploid genomes of Acorus and the evolution of monocots.</title>
        <authorList>
            <person name="Ma L."/>
            <person name="Liu K.W."/>
            <person name="Li Z."/>
            <person name="Hsiao Y.Y."/>
            <person name="Qi Y."/>
            <person name="Fu T."/>
            <person name="Tang G.D."/>
            <person name="Zhang D."/>
            <person name="Sun W.H."/>
            <person name="Liu D.K."/>
            <person name="Li Y."/>
            <person name="Chen G.Z."/>
            <person name="Liu X.D."/>
            <person name="Liao X.Y."/>
            <person name="Jiang Y.T."/>
            <person name="Yu X."/>
            <person name="Hao Y."/>
            <person name="Huang J."/>
            <person name="Zhao X.W."/>
            <person name="Ke S."/>
            <person name="Chen Y.Y."/>
            <person name="Wu W.L."/>
            <person name="Hsu J.L."/>
            <person name="Lin Y.F."/>
            <person name="Huang M.D."/>
            <person name="Li C.Y."/>
            <person name="Huang L."/>
            <person name="Wang Z.W."/>
            <person name="Zhao X."/>
            <person name="Zhong W.Y."/>
            <person name="Peng D.H."/>
            <person name="Ahmad S."/>
            <person name="Lan S."/>
            <person name="Zhang J.S."/>
            <person name="Tsai W.C."/>
            <person name="Van de Peer Y."/>
            <person name="Liu Z.J."/>
        </authorList>
    </citation>
    <scope>NUCLEOTIDE SEQUENCE</scope>
    <source>
        <strain evidence="3">CP</strain>
    </source>
</reference>
<feature type="compositionally biased region" description="Basic and acidic residues" evidence="1">
    <location>
        <begin position="343"/>
        <end position="356"/>
    </location>
</feature>
<feature type="compositionally biased region" description="Pro residues" evidence="1">
    <location>
        <begin position="392"/>
        <end position="401"/>
    </location>
</feature>
<feature type="region of interest" description="Disordered" evidence="1">
    <location>
        <begin position="343"/>
        <end position="495"/>
    </location>
</feature>